<dbReference type="InterPro" id="IPR015720">
    <property type="entry name" value="Emp24-like"/>
</dbReference>
<evidence type="ECO:0000256" key="8">
    <source>
        <dbReference type="SAM" id="MobiDB-lite"/>
    </source>
</evidence>
<dbReference type="EMBL" id="JANIEX010000012">
    <property type="protein sequence ID" value="KAJ3576411.1"/>
    <property type="molecule type" value="Genomic_DNA"/>
</dbReference>
<evidence type="ECO:0000256" key="7">
    <source>
        <dbReference type="ARBA" id="ARBA00037847"/>
    </source>
</evidence>
<dbReference type="Pfam" id="PF01105">
    <property type="entry name" value="EMP24_GP25L"/>
    <property type="match status" value="1"/>
</dbReference>
<dbReference type="PROSITE" id="PS50866">
    <property type="entry name" value="GOLD"/>
    <property type="match status" value="1"/>
</dbReference>
<keyword evidence="4 10" id="KW-0732">Signal</keyword>
<gene>
    <name evidence="12" type="ORF">NP233_g439</name>
</gene>
<feature type="signal peptide" evidence="10">
    <location>
        <begin position="1"/>
        <end position="19"/>
    </location>
</feature>
<proteinExistence type="inferred from homology"/>
<evidence type="ECO:0000259" key="11">
    <source>
        <dbReference type="PROSITE" id="PS50866"/>
    </source>
</evidence>
<protein>
    <recommendedName>
        <fullName evidence="11">GOLD domain-containing protein</fullName>
    </recommendedName>
</protein>
<dbReference type="AlphaFoldDB" id="A0AAD5W5H4"/>
<feature type="region of interest" description="Disordered" evidence="8">
    <location>
        <begin position="415"/>
        <end position="497"/>
    </location>
</feature>
<feature type="compositionally biased region" description="Polar residues" evidence="8">
    <location>
        <begin position="459"/>
        <end position="478"/>
    </location>
</feature>
<evidence type="ECO:0000256" key="4">
    <source>
        <dbReference type="ARBA" id="ARBA00022729"/>
    </source>
</evidence>
<keyword evidence="5 9" id="KW-1133">Transmembrane helix</keyword>
<feature type="domain" description="GOLD" evidence="11">
    <location>
        <begin position="31"/>
        <end position="114"/>
    </location>
</feature>
<dbReference type="PANTHER" id="PTHR22811">
    <property type="entry name" value="TRANSMEMBRANE EMP24 DOMAIN-CONTAINING PROTEIN"/>
    <property type="match status" value="1"/>
</dbReference>
<feature type="region of interest" description="Disordered" evidence="8">
    <location>
        <begin position="704"/>
        <end position="742"/>
    </location>
</feature>
<dbReference type="GO" id="GO:0016020">
    <property type="term" value="C:membrane"/>
    <property type="evidence" value="ECO:0007669"/>
    <property type="project" value="UniProtKB-SubCell"/>
</dbReference>
<keyword evidence="3 9" id="KW-0812">Transmembrane</keyword>
<evidence type="ECO:0000256" key="3">
    <source>
        <dbReference type="ARBA" id="ARBA00022692"/>
    </source>
</evidence>
<comment type="caution">
    <text evidence="12">The sequence shown here is derived from an EMBL/GenBank/DDBJ whole genome shotgun (WGS) entry which is preliminary data.</text>
</comment>
<feature type="compositionally biased region" description="Low complexity" evidence="8">
    <location>
        <begin position="415"/>
        <end position="436"/>
    </location>
</feature>
<dbReference type="GO" id="GO:0012505">
    <property type="term" value="C:endomembrane system"/>
    <property type="evidence" value="ECO:0007669"/>
    <property type="project" value="UniProtKB-SubCell"/>
</dbReference>
<reference evidence="12" key="1">
    <citation type="submission" date="2022-07" db="EMBL/GenBank/DDBJ databases">
        <title>Genome Sequence of Leucocoprinus birnbaumii.</title>
        <authorList>
            <person name="Buettner E."/>
        </authorList>
    </citation>
    <scope>NUCLEOTIDE SEQUENCE</scope>
    <source>
        <strain evidence="12">VT141</strain>
    </source>
</reference>
<evidence type="ECO:0000313" key="12">
    <source>
        <dbReference type="EMBL" id="KAJ3576411.1"/>
    </source>
</evidence>
<feature type="region of interest" description="Disordered" evidence="8">
    <location>
        <begin position="331"/>
        <end position="376"/>
    </location>
</feature>
<organism evidence="12 13">
    <name type="scientific">Leucocoprinus birnbaumii</name>
    <dbReference type="NCBI Taxonomy" id="56174"/>
    <lineage>
        <taxon>Eukaryota</taxon>
        <taxon>Fungi</taxon>
        <taxon>Dikarya</taxon>
        <taxon>Basidiomycota</taxon>
        <taxon>Agaricomycotina</taxon>
        <taxon>Agaricomycetes</taxon>
        <taxon>Agaricomycetidae</taxon>
        <taxon>Agaricales</taxon>
        <taxon>Agaricineae</taxon>
        <taxon>Agaricaceae</taxon>
        <taxon>Leucocoprinus</taxon>
    </lineage>
</organism>
<evidence type="ECO:0000256" key="1">
    <source>
        <dbReference type="ARBA" id="ARBA00004479"/>
    </source>
</evidence>
<keyword evidence="6 9" id="KW-0472">Membrane</keyword>
<dbReference type="InterPro" id="IPR009038">
    <property type="entry name" value="GOLD_dom"/>
</dbReference>
<evidence type="ECO:0000313" key="13">
    <source>
        <dbReference type="Proteomes" id="UP001213000"/>
    </source>
</evidence>
<evidence type="ECO:0000256" key="9">
    <source>
        <dbReference type="SAM" id="Phobius"/>
    </source>
</evidence>
<feature type="chain" id="PRO_5041973772" description="GOLD domain-containing protein" evidence="10">
    <location>
        <begin position="20"/>
        <end position="848"/>
    </location>
</feature>
<dbReference type="InterPro" id="IPR036598">
    <property type="entry name" value="GOLD_dom_sf"/>
</dbReference>
<feature type="transmembrane region" description="Helical" evidence="9">
    <location>
        <begin position="175"/>
        <end position="197"/>
    </location>
</feature>
<dbReference type="SMART" id="SM01190">
    <property type="entry name" value="EMP24_GP25L"/>
    <property type="match status" value="1"/>
</dbReference>
<evidence type="ECO:0000256" key="5">
    <source>
        <dbReference type="ARBA" id="ARBA00022989"/>
    </source>
</evidence>
<sequence>MSPLYSLFLSFLLAVTANATALTTPIAANEKLCFYTDVDKAGEKIGFYFAVQSGGSFDIDYEVKDPNDRVILDGQRERQGDFVLTANTPGEYAFCFENDMSTLTEKLVDFDIMVESEPRREAPAKAGQISEHTSALEESIFRLNGMLNSIKRLQKHFHTSENRGFSIVKSTQNRLFWYATLESLAVVGMAVFQVYILQTFFTKTGRRYKKFQHRWKMLKEEEYGAGNELFVSAGAVFTPCTGGKAQAVQAAGRGQQLPMTPDESLITRTLAGPYQTRTGQNSSLINGADADGHSAHCTVLMSALAMPFDSPKSYSRGHASSWTQLPTLTITTSESDSSSDPSSVYEPSEPDACSGSSAGHGDSQTDSLTPGPRGHRLAWTVPSRIVQTPSIPAFPQISISLSTLSFTRSRLFPSPSSSLLSSSPSTPTTLSSSSSTSDRREKTGDKPTPSSHFLRAPSSHCTVNFTNDWSNNDPSLTKNKSRKRANSFSSTSTNSATSRRSTFASSTAAFFTAMSRPSWDPCPLIVPAVSTTSTSASISPSTTTAPKSSISNLNPISIEDARLLDPTYLSSVPIPTQNSSYGLCAGGSHSIGMGGVARYSHAIPYIDPQGTLHDPDYRPFPLIRQTKRSMMPSPFAIRRPYWEDSEDGFHEEDDCGFGGPGGGEDGYDTDGSTPSTPTSITPFICYFLETHPLKRTTALRNNVKDSPALSSSSSTRIFGSSYDSVDSRNNRKGKRGKGPGSQLKLGTAYMYASITTGLGGGTKGSSSQGGGYGAYTPTTPTVTGSPVAQYTSMLSSSPPLMEGGSVMQHGKEKEKKGWGGLLWKASGRKEAGGGLSFIQLRVPRNGDG</sequence>
<evidence type="ECO:0000256" key="6">
    <source>
        <dbReference type="ARBA" id="ARBA00023136"/>
    </source>
</evidence>
<accession>A0AAD5W5H4</accession>
<feature type="region of interest" description="Disordered" evidence="8">
    <location>
        <begin position="648"/>
        <end position="675"/>
    </location>
</feature>
<comment type="similarity">
    <text evidence="2">Belongs to the EMP24/GP25L family.</text>
</comment>
<feature type="compositionally biased region" description="Low complexity" evidence="8">
    <location>
        <begin position="333"/>
        <end position="351"/>
    </location>
</feature>
<name>A0AAD5W5H4_9AGAR</name>
<feature type="compositionally biased region" description="Polar residues" evidence="8">
    <location>
        <begin position="354"/>
        <end position="368"/>
    </location>
</feature>
<evidence type="ECO:0000256" key="2">
    <source>
        <dbReference type="ARBA" id="ARBA00007104"/>
    </source>
</evidence>
<keyword evidence="13" id="KW-1185">Reference proteome</keyword>
<feature type="compositionally biased region" description="Low complexity" evidence="8">
    <location>
        <begin position="710"/>
        <end position="721"/>
    </location>
</feature>
<feature type="compositionally biased region" description="Low complexity" evidence="8">
    <location>
        <begin position="486"/>
        <end position="497"/>
    </location>
</feature>
<dbReference type="SUPFAM" id="SSF101576">
    <property type="entry name" value="Supernatant protein factor (SPF), C-terminal domain"/>
    <property type="match status" value="1"/>
</dbReference>
<evidence type="ECO:0000256" key="10">
    <source>
        <dbReference type="SAM" id="SignalP"/>
    </source>
</evidence>
<comment type="subcellular location">
    <subcellularLocation>
        <location evidence="7">Endomembrane system</location>
        <topology evidence="7">Single-pass membrane protein</topology>
    </subcellularLocation>
    <subcellularLocation>
        <location evidence="1">Membrane</location>
        <topology evidence="1">Single-pass type I membrane protein</topology>
    </subcellularLocation>
</comment>
<dbReference type="Proteomes" id="UP001213000">
    <property type="component" value="Unassembled WGS sequence"/>
</dbReference>